<dbReference type="Gene3D" id="3.40.50.720">
    <property type="entry name" value="NAD(P)-binding Rossmann-like Domain"/>
    <property type="match status" value="1"/>
</dbReference>
<comment type="caution">
    <text evidence="1">The sequence shown here is derived from an EMBL/GenBank/DDBJ whole genome shotgun (WGS) entry which is preliminary data.</text>
</comment>
<dbReference type="Proteomes" id="UP001219297">
    <property type="component" value="Unassembled WGS sequence"/>
</dbReference>
<dbReference type="RefSeq" id="WP_016441698.1">
    <property type="nucleotide sequence ID" value="NZ_CAMXYX010000018.1"/>
</dbReference>
<gene>
    <name evidence="1" type="ORF">PWJ81_08390</name>
</gene>
<evidence type="ECO:0008006" key="3">
    <source>
        <dbReference type="Google" id="ProtNLM"/>
    </source>
</evidence>
<protein>
    <recommendedName>
        <fullName evidence="3">THIF-type NAD/FAD binding fold domain-containing protein</fullName>
    </recommendedName>
</protein>
<accession>A0ABT5V828</accession>
<evidence type="ECO:0000313" key="2">
    <source>
        <dbReference type="Proteomes" id="UP001219297"/>
    </source>
</evidence>
<name>A0ABT5V828_9ACTO</name>
<evidence type="ECO:0000313" key="1">
    <source>
        <dbReference type="EMBL" id="MDE1657085.1"/>
    </source>
</evidence>
<proteinExistence type="predicted"/>
<reference evidence="1 2" key="1">
    <citation type="submission" date="2023-02" db="EMBL/GenBank/DDBJ databases">
        <title>Defining the Infant Male Urobiome and Moving Towards Mechanisms in Urobiome Research.</title>
        <authorList>
            <person name="Reasoner S."/>
            <person name="Flores V."/>
            <person name="Van Horn G."/>
            <person name="Morales G."/>
            <person name="Peard L."/>
            <person name="Abelson B."/>
            <person name="Manuel C."/>
            <person name="Lee J."/>
            <person name="Baker B."/>
            <person name="Williams T."/>
            <person name="Schmitz J."/>
            <person name="Clayton D."/>
            <person name="Hadjifrangiskou M."/>
        </authorList>
    </citation>
    <scope>NUCLEOTIDE SEQUENCE [LARGE SCALE GENOMIC DNA]</scope>
    <source>
        <strain evidence="1 2">AS1053</strain>
    </source>
</reference>
<organism evidence="1 2">
    <name type="scientific">Actinotignum sanguinis</name>
    <dbReference type="NCBI Taxonomy" id="1445614"/>
    <lineage>
        <taxon>Bacteria</taxon>
        <taxon>Bacillati</taxon>
        <taxon>Actinomycetota</taxon>
        <taxon>Actinomycetes</taxon>
        <taxon>Actinomycetales</taxon>
        <taxon>Actinomycetaceae</taxon>
        <taxon>Actinotignum</taxon>
    </lineage>
</organism>
<dbReference type="GeneID" id="83608883"/>
<keyword evidence="2" id="KW-1185">Reference proteome</keyword>
<sequence>MMIRSPLGVYWSDTHEVQIGLDPRVALRLTGLSVAEQQVVSSLASVGTESEFFDACKRRAVSKERARSLLGTLRDSDLLETSPPGSPDLAWRTVFVERLDALAVEICTVLAAGGLGYILTSDTSRPHGTDHPIFRRPSWRTFARHQALQSYFRERGWGTTVIEVAAEAHRVTPLGIERAAKQAKHANQAAATGRGNRVAAQPAGPAWEWGRPDLALVTSLQLPDPLRCSPWETQRIPYLLAYIEDIDIRVGPVVVPGSGPCARCLLFAAMDADPAWRYLAPQVFSTRGNAPFTPGVPLAAALAVHSALVALGGQADYARGTQWVVPPLPGYPYRVALSSHERCPCEAGPAAA</sequence>
<dbReference type="EMBL" id="JARBHI010000023">
    <property type="protein sequence ID" value="MDE1657085.1"/>
    <property type="molecule type" value="Genomic_DNA"/>
</dbReference>